<feature type="compositionally biased region" description="Basic and acidic residues" evidence="1">
    <location>
        <begin position="923"/>
        <end position="935"/>
    </location>
</feature>
<gene>
    <name evidence="2" type="ORF">CAPTEDRAFT_187517</name>
</gene>
<dbReference type="AlphaFoldDB" id="R7TMT7"/>
<organism evidence="2">
    <name type="scientific">Capitella teleta</name>
    <name type="common">Polychaete worm</name>
    <dbReference type="NCBI Taxonomy" id="283909"/>
    <lineage>
        <taxon>Eukaryota</taxon>
        <taxon>Metazoa</taxon>
        <taxon>Spiralia</taxon>
        <taxon>Lophotrochozoa</taxon>
        <taxon>Annelida</taxon>
        <taxon>Polychaeta</taxon>
        <taxon>Sedentaria</taxon>
        <taxon>Scolecida</taxon>
        <taxon>Capitellidae</taxon>
        <taxon>Capitella</taxon>
    </lineage>
</organism>
<feature type="region of interest" description="Disordered" evidence="1">
    <location>
        <begin position="906"/>
        <end position="935"/>
    </location>
</feature>
<dbReference type="Proteomes" id="UP000014760">
    <property type="component" value="Unassembled WGS sequence"/>
</dbReference>
<sequence>MTSLSSFDELCANNTSPITSCLITSSLSDYMTTAIFSPGLGYHQPSPCLDVICGRSMIAVHNPAWQHYMYHPSLSSSSLSSSGKYVKEKCRLLHAKGRLRLVSHGIFDVSRGSKGKLDRFMDFICMLTDNALLKRLTLTEKRNEDVYLVSAQKFYRLSFQQLMLLDVISALINRCKVQEHRAMILNYVKERLGLGCLSYSHMKRLGLRMNTSTSGYVIPRRCGKTSFSCALIALMSVFAPAAGLKILYTAQREDLCKNAFETVLRNLPFLVKEFNTTQLNRHLTEEARARKNKQIYEKPFMCALTRQQHSSSNSNINSSCKTTVTDEKIGENDFVSRVYVAANTHRGNTYNLMFVDETNYISAKIFPELIPNLLMEAKMICTTSQKASNENVSKTSVDLRKICMDGVTMCVIEYVCRNHCVALIVQENLAFSACICHIFGQPLHLNVFSSMRRLLLAFFVNPSSSSSSSSTSALCAENSYGNSKAAILSEIGIMPPGLDEEALNHLDGGVNIKMVSDEGRKHFLHQRFDLAQLVRDTFGTRKKNHSVPFRKVLTYLDPTPSSYRTGRREKQQCRREKYTTTHDSSKHAMVTITAVQEGKKTRYIVLGVEEFSTEEYEPTTHHAGLAMAVVYMAHILILHRYYHGYFTDYYLIPEINSFDLDNMWYNCEKLLWKYRATFSGVNIYAPCMVYREGKNHHKRNQNQNGKQQISSFRKRKAVIEKVSFEGLLHTQVKRQRMGIDYDQDEGIDFHQIDTALARDSRALAHSIEELKSKMSERHAFDGETHKFKLGFRLGHDKLERFLGFFNNVFNRYNEAADITMALDAVSASLKASYNLAEYVVGKLDSVHLRTEVKPNGVKIHHVSGKKGHHGKHETDDVAVCTVMAQSLYTYYTQLQPEEDDIEQLLRLEPRREGEDEEQEKEEEEGKEKDFFVKKV</sequence>
<evidence type="ECO:0000313" key="2">
    <source>
        <dbReference type="EMBL" id="ELT95188.1"/>
    </source>
</evidence>
<protein>
    <submittedName>
        <fullName evidence="2 3">Uncharacterized protein</fullName>
    </submittedName>
</protein>
<dbReference type="InterPro" id="IPR038435">
    <property type="entry name" value="DNA_pack_C_sf"/>
</dbReference>
<dbReference type="EMBL" id="AMQN01011962">
    <property type="status" value="NOT_ANNOTATED_CDS"/>
    <property type="molecule type" value="Genomic_DNA"/>
</dbReference>
<name>R7TMT7_CAPTE</name>
<evidence type="ECO:0000313" key="3">
    <source>
        <dbReference type="EnsemblMetazoa" id="CapteP187517"/>
    </source>
</evidence>
<keyword evidence="4" id="KW-1185">Reference proteome</keyword>
<proteinExistence type="predicted"/>
<dbReference type="EnsemblMetazoa" id="CapteT187517">
    <property type="protein sequence ID" value="CapteP187517"/>
    <property type="gene ID" value="CapteG187517"/>
</dbReference>
<dbReference type="OrthoDB" id="10647750at2759"/>
<reference evidence="4" key="1">
    <citation type="submission" date="2012-12" db="EMBL/GenBank/DDBJ databases">
        <authorList>
            <person name="Hellsten U."/>
            <person name="Grimwood J."/>
            <person name="Chapman J.A."/>
            <person name="Shapiro H."/>
            <person name="Aerts A."/>
            <person name="Otillar R.P."/>
            <person name="Terry A.Y."/>
            <person name="Boore J.L."/>
            <person name="Simakov O."/>
            <person name="Marletaz F."/>
            <person name="Cho S.-J."/>
            <person name="Edsinger-Gonzales E."/>
            <person name="Havlak P."/>
            <person name="Kuo D.-H."/>
            <person name="Larsson T."/>
            <person name="Lv J."/>
            <person name="Arendt D."/>
            <person name="Savage R."/>
            <person name="Osoegawa K."/>
            <person name="de Jong P."/>
            <person name="Lindberg D.R."/>
            <person name="Seaver E.C."/>
            <person name="Weisblat D.A."/>
            <person name="Putnam N.H."/>
            <person name="Grigoriev I.V."/>
            <person name="Rokhsar D.S."/>
        </authorList>
    </citation>
    <scope>NUCLEOTIDE SEQUENCE</scope>
    <source>
        <strain evidence="4">I ESC-2004</strain>
    </source>
</reference>
<dbReference type="Gene3D" id="3.30.420.320">
    <property type="match status" value="1"/>
</dbReference>
<evidence type="ECO:0000313" key="4">
    <source>
        <dbReference type="Proteomes" id="UP000014760"/>
    </source>
</evidence>
<dbReference type="EMBL" id="KB309212">
    <property type="protein sequence ID" value="ELT95188.1"/>
    <property type="molecule type" value="Genomic_DNA"/>
</dbReference>
<reference evidence="3" key="3">
    <citation type="submission" date="2015-06" db="UniProtKB">
        <authorList>
            <consortium name="EnsemblMetazoa"/>
        </authorList>
    </citation>
    <scope>IDENTIFICATION</scope>
</reference>
<accession>R7TMT7</accession>
<evidence type="ECO:0000256" key="1">
    <source>
        <dbReference type="SAM" id="MobiDB-lite"/>
    </source>
</evidence>
<dbReference type="HOGENOM" id="CLU_313358_0_0_1"/>
<dbReference type="InterPro" id="IPR027417">
    <property type="entry name" value="P-loop_NTPase"/>
</dbReference>
<dbReference type="Gene3D" id="3.40.50.300">
    <property type="entry name" value="P-loop containing nucleotide triphosphate hydrolases"/>
    <property type="match status" value="1"/>
</dbReference>
<reference evidence="2 4" key="2">
    <citation type="journal article" date="2013" name="Nature">
        <title>Insights into bilaterian evolution from three spiralian genomes.</title>
        <authorList>
            <person name="Simakov O."/>
            <person name="Marletaz F."/>
            <person name="Cho S.J."/>
            <person name="Edsinger-Gonzales E."/>
            <person name="Havlak P."/>
            <person name="Hellsten U."/>
            <person name="Kuo D.H."/>
            <person name="Larsson T."/>
            <person name="Lv J."/>
            <person name="Arendt D."/>
            <person name="Savage R."/>
            <person name="Osoegawa K."/>
            <person name="de Jong P."/>
            <person name="Grimwood J."/>
            <person name="Chapman J.A."/>
            <person name="Shapiro H."/>
            <person name="Aerts A."/>
            <person name="Otillar R.P."/>
            <person name="Terry A.Y."/>
            <person name="Boore J.L."/>
            <person name="Grigoriev I.V."/>
            <person name="Lindberg D.R."/>
            <person name="Seaver E.C."/>
            <person name="Weisblat D.A."/>
            <person name="Putnam N.H."/>
            <person name="Rokhsar D.S."/>
        </authorList>
    </citation>
    <scope>NUCLEOTIDE SEQUENCE</scope>
    <source>
        <strain evidence="2 4">I ESC-2004</strain>
    </source>
</reference>